<feature type="region of interest" description="Disordered" evidence="8">
    <location>
        <begin position="223"/>
        <end position="247"/>
    </location>
</feature>
<comment type="caution">
    <text evidence="10">The sequence shown here is derived from an EMBL/GenBank/DDBJ whole genome shotgun (WGS) entry which is preliminary data.</text>
</comment>
<feature type="compositionally biased region" description="Polar residues" evidence="8">
    <location>
        <begin position="223"/>
        <end position="245"/>
    </location>
</feature>
<dbReference type="SUPFAM" id="SSF57667">
    <property type="entry name" value="beta-beta-alpha zinc fingers"/>
    <property type="match status" value="2"/>
</dbReference>
<keyword evidence="11" id="KW-1185">Reference proteome</keyword>
<dbReference type="PROSITE" id="PS50157">
    <property type="entry name" value="ZINC_FINGER_C2H2_2"/>
    <property type="match status" value="4"/>
</dbReference>
<dbReference type="InterPro" id="IPR036236">
    <property type="entry name" value="Znf_C2H2_sf"/>
</dbReference>
<dbReference type="SMART" id="SM00355">
    <property type="entry name" value="ZnF_C2H2"/>
    <property type="match status" value="5"/>
</dbReference>
<dbReference type="VEuPathDB" id="VectorBase:LOC119160748"/>
<dbReference type="AlphaFoldDB" id="A0A9J6EI75"/>
<evidence type="ECO:0000256" key="7">
    <source>
        <dbReference type="PROSITE-ProRule" id="PRU00042"/>
    </source>
</evidence>
<keyword evidence="4 7" id="KW-0863">Zinc-finger</keyword>
<evidence type="ECO:0000256" key="8">
    <source>
        <dbReference type="SAM" id="MobiDB-lite"/>
    </source>
</evidence>
<evidence type="ECO:0000256" key="5">
    <source>
        <dbReference type="ARBA" id="ARBA00022833"/>
    </source>
</evidence>
<feature type="domain" description="C2H2-type" evidence="9">
    <location>
        <begin position="65"/>
        <end position="92"/>
    </location>
</feature>
<keyword evidence="2" id="KW-0479">Metal-binding</keyword>
<reference evidence="10" key="2">
    <citation type="submission" date="2021-09" db="EMBL/GenBank/DDBJ databases">
        <authorList>
            <person name="Jia N."/>
            <person name="Wang J."/>
            <person name="Shi W."/>
            <person name="Du L."/>
            <person name="Sun Y."/>
            <person name="Zhan W."/>
            <person name="Jiang J."/>
            <person name="Wang Q."/>
            <person name="Zhang B."/>
            <person name="Ji P."/>
            <person name="Sakyi L.B."/>
            <person name="Cui X."/>
            <person name="Yuan T."/>
            <person name="Jiang B."/>
            <person name="Yang W."/>
            <person name="Lam T.T.-Y."/>
            <person name="Chang Q."/>
            <person name="Ding S."/>
            <person name="Wang X."/>
            <person name="Zhu J."/>
            <person name="Ruan X."/>
            <person name="Zhao L."/>
            <person name="Wei J."/>
            <person name="Que T."/>
            <person name="Du C."/>
            <person name="Cheng J."/>
            <person name="Dai P."/>
            <person name="Han X."/>
            <person name="Huang E."/>
            <person name="Gao Y."/>
            <person name="Liu J."/>
            <person name="Shao H."/>
            <person name="Ye R."/>
            <person name="Li L."/>
            <person name="Wei W."/>
            <person name="Wang X."/>
            <person name="Wang C."/>
            <person name="Huo Q."/>
            <person name="Li W."/>
            <person name="Guo W."/>
            <person name="Chen H."/>
            <person name="Chen S."/>
            <person name="Zhou L."/>
            <person name="Zhou L."/>
            <person name="Ni X."/>
            <person name="Tian J."/>
            <person name="Zhou Y."/>
            <person name="Sheng Y."/>
            <person name="Liu T."/>
            <person name="Pan Y."/>
            <person name="Xia L."/>
            <person name="Li J."/>
            <person name="Zhao F."/>
            <person name="Cao W."/>
        </authorList>
    </citation>
    <scope>NUCLEOTIDE SEQUENCE</scope>
    <source>
        <strain evidence="10">Rmic-2018</strain>
        <tissue evidence="10">Larvae</tissue>
    </source>
</reference>
<dbReference type="InterPro" id="IPR050331">
    <property type="entry name" value="Zinc_finger"/>
</dbReference>
<feature type="domain" description="C2H2-type" evidence="9">
    <location>
        <begin position="35"/>
        <end position="62"/>
    </location>
</feature>
<evidence type="ECO:0000256" key="6">
    <source>
        <dbReference type="ARBA" id="ARBA00023242"/>
    </source>
</evidence>
<keyword evidence="5" id="KW-0862">Zinc</keyword>
<dbReference type="GO" id="GO:0005634">
    <property type="term" value="C:nucleus"/>
    <property type="evidence" value="ECO:0007669"/>
    <property type="project" value="UniProtKB-SubCell"/>
</dbReference>
<comment type="subcellular location">
    <subcellularLocation>
        <location evidence="1">Nucleus</location>
    </subcellularLocation>
</comment>
<keyword evidence="6" id="KW-0539">Nucleus</keyword>
<dbReference type="GO" id="GO:0010468">
    <property type="term" value="P:regulation of gene expression"/>
    <property type="evidence" value="ECO:0007669"/>
    <property type="project" value="TreeGrafter"/>
</dbReference>
<evidence type="ECO:0000256" key="1">
    <source>
        <dbReference type="ARBA" id="ARBA00004123"/>
    </source>
</evidence>
<dbReference type="PROSITE" id="PS00028">
    <property type="entry name" value="ZINC_FINGER_C2H2_1"/>
    <property type="match status" value="5"/>
</dbReference>
<dbReference type="Proteomes" id="UP000821866">
    <property type="component" value="Chromosome 2"/>
</dbReference>
<dbReference type="Pfam" id="PF00096">
    <property type="entry name" value="zf-C2H2"/>
    <property type="match status" value="1"/>
</dbReference>
<evidence type="ECO:0000256" key="2">
    <source>
        <dbReference type="ARBA" id="ARBA00022723"/>
    </source>
</evidence>
<name>A0A9J6EI75_RHIMP</name>
<accession>A0A9J6EI75</accession>
<feature type="domain" description="C2H2-type" evidence="9">
    <location>
        <begin position="93"/>
        <end position="115"/>
    </location>
</feature>
<evidence type="ECO:0000313" key="10">
    <source>
        <dbReference type="EMBL" id="KAH8033959.1"/>
    </source>
</evidence>
<evidence type="ECO:0000313" key="11">
    <source>
        <dbReference type="Proteomes" id="UP000821866"/>
    </source>
</evidence>
<dbReference type="InterPro" id="IPR013087">
    <property type="entry name" value="Znf_C2H2_type"/>
</dbReference>
<gene>
    <name evidence="10" type="ORF">HPB51_018428</name>
</gene>
<sequence length="333" mass="36995">MLYSCTICKRQFRQKSGHWRHMKAKHIPDKPKKRYPCPKCNKDFSRSTYMKAHLASHDESQRGRFTCEVCQRTFLQKSDLSRHQKTHDKQQSFKCTTCKRDFSSLASQKRHEKEHDPAGKAPCVHCRATFTRSYKLKEHVAKFHSGAVLFKPLLPKESSSQTTSAPRMERELLSQHCDNSAALQRTDRCTTDGLPTQAKGDSLLRQTLATLVDVAPMNTSEICSSSELNGNPGQLQGHHSSSGTRATEFGASGVLTSNATAQPTELILTGMGSLAPLQSGVDVLAAMETADQGDILQCLAEVPQIELNDCNFGAASRANFVSHFDFLSRPCYD</sequence>
<dbReference type="PANTHER" id="PTHR16515">
    <property type="entry name" value="PR DOMAIN ZINC FINGER PROTEIN"/>
    <property type="match status" value="1"/>
</dbReference>
<dbReference type="PANTHER" id="PTHR16515:SF49">
    <property type="entry name" value="GASTRULA ZINC FINGER PROTEIN XLCGF49.1-LIKE-RELATED"/>
    <property type="match status" value="1"/>
</dbReference>
<dbReference type="FunFam" id="3.30.160.60:FF:000340">
    <property type="entry name" value="zinc finger protein 473 isoform X1"/>
    <property type="match status" value="1"/>
</dbReference>
<keyword evidence="3" id="KW-0677">Repeat</keyword>
<evidence type="ECO:0000256" key="4">
    <source>
        <dbReference type="ARBA" id="ARBA00022771"/>
    </source>
</evidence>
<dbReference type="EMBL" id="JABSTU010000004">
    <property type="protein sequence ID" value="KAH8033959.1"/>
    <property type="molecule type" value="Genomic_DNA"/>
</dbReference>
<proteinExistence type="predicted"/>
<feature type="domain" description="C2H2-type" evidence="9">
    <location>
        <begin position="3"/>
        <end position="31"/>
    </location>
</feature>
<protein>
    <recommendedName>
        <fullName evidence="9">C2H2-type domain-containing protein</fullName>
    </recommendedName>
</protein>
<reference evidence="10" key="1">
    <citation type="journal article" date="2020" name="Cell">
        <title>Large-Scale Comparative Analyses of Tick Genomes Elucidate Their Genetic Diversity and Vector Capacities.</title>
        <authorList>
            <consortium name="Tick Genome and Microbiome Consortium (TIGMIC)"/>
            <person name="Jia N."/>
            <person name="Wang J."/>
            <person name="Shi W."/>
            <person name="Du L."/>
            <person name="Sun Y."/>
            <person name="Zhan W."/>
            <person name="Jiang J.F."/>
            <person name="Wang Q."/>
            <person name="Zhang B."/>
            <person name="Ji P."/>
            <person name="Bell-Sakyi L."/>
            <person name="Cui X.M."/>
            <person name="Yuan T.T."/>
            <person name="Jiang B.G."/>
            <person name="Yang W.F."/>
            <person name="Lam T.T."/>
            <person name="Chang Q.C."/>
            <person name="Ding S.J."/>
            <person name="Wang X.J."/>
            <person name="Zhu J.G."/>
            <person name="Ruan X.D."/>
            <person name="Zhao L."/>
            <person name="Wei J.T."/>
            <person name="Ye R.Z."/>
            <person name="Que T.C."/>
            <person name="Du C.H."/>
            <person name="Zhou Y.H."/>
            <person name="Cheng J.X."/>
            <person name="Dai P.F."/>
            <person name="Guo W.B."/>
            <person name="Han X.H."/>
            <person name="Huang E.J."/>
            <person name="Li L.F."/>
            <person name="Wei W."/>
            <person name="Gao Y.C."/>
            <person name="Liu J.Z."/>
            <person name="Shao H.Z."/>
            <person name="Wang X."/>
            <person name="Wang C.C."/>
            <person name="Yang T.C."/>
            <person name="Huo Q.B."/>
            <person name="Li W."/>
            <person name="Chen H.Y."/>
            <person name="Chen S.E."/>
            <person name="Zhou L.G."/>
            <person name="Ni X.B."/>
            <person name="Tian J.H."/>
            <person name="Sheng Y."/>
            <person name="Liu T."/>
            <person name="Pan Y.S."/>
            <person name="Xia L.Y."/>
            <person name="Li J."/>
            <person name="Zhao F."/>
            <person name="Cao W.C."/>
        </authorList>
    </citation>
    <scope>NUCLEOTIDE SEQUENCE</scope>
    <source>
        <strain evidence="10">Rmic-2018</strain>
    </source>
</reference>
<organism evidence="10 11">
    <name type="scientific">Rhipicephalus microplus</name>
    <name type="common">Cattle tick</name>
    <name type="synonym">Boophilus microplus</name>
    <dbReference type="NCBI Taxonomy" id="6941"/>
    <lineage>
        <taxon>Eukaryota</taxon>
        <taxon>Metazoa</taxon>
        <taxon>Ecdysozoa</taxon>
        <taxon>Arthropoda</taxon>
        <taxon>Chelicerata</taxon>
        <taxon>Arachnida</taxon>
        <taxon>Acari</taxon>
        <taxon>Parasitiformes</taxon>
        <taxon>Ixodida</taxon>
        <taxon>Ixodoidea</taxon>
        <taxon>Ixodidae</taxon>
        <taxon>Rhipicephalinae</taxon>
        <taxon>Rhipicephalus</taxon>
        <taxon>Boophilus</taxon>
    </lineage>
</organism>
<evidence type="ECO:0000256" key="3">
    <source>
        <dbReference type="ARBA" id="ARBA00022737"/>
    </source>
</evidence>
<dbReference type="Pfam" id="PF13894">
    <property type="entry name" value="zf-C2H2_4"/>
    <property type="match status" value="1"/>
</dbReference>
<evidence type="ECO:0000259" key="9">
    <source>
        <dbReference type="PROSITE" id="PS50157"/>
    </source>
</evidence>
<dbReference type="Gene3D" id="3.30.160.60">
    <property type="entry name" value="Classic Zinc Finger"/>
    <property type="match status" value="3"/>
</dbReference>
<dbReference type="GO" id="GO:0008270">
    <property type="term" value="F:zinc ion binding"/>
    <property type="evidence" value="ECO:0007669"/>
    <property type="project" value="UniProtKB-KW"/>
</dbReference>